<dbReference type="Pfam" id="PF00593">
    <property type="entry name" value="TonB_dep_Rec_b-barrel"/>
    <property type="match status" value="1"/>
</dbReference>
<evidence type="ECO:0000256" key="2">
    <source>
        <dbReference type="ARBA" id="ARBA00022448"/>
    </source>
</evidence>
<dbReference type="Gene3D" id="2.170.130.10">
    <property type="entry name" value="TonB-dependent receptor, plug domain"/>
    <property type="match status" value="1"/>
</dbReference>
<dbReference type="InterPro" id="IPR037066">
    <property type="entry name" value="Plug_dom_sf"/>
</dbReference>
<evidence type="ECO:0000313" key="13">
    <source>
        <dbReference type="Proteomes" id="UP001465153"/>
    </source>
</evidence>
<keyword evidence="6 8" id="KW-0472">Membrane</keyword>
<evidence type="ECO:0000256" key="8">
    <source>
        <dbReference type="PROSITE-ProRule" id="PRU01360"/>
    </source>
</evidence>
<dbReference type="InterPro" id="IPR000531">
    <property type="entry name" value="Beta-barrel_TonB"/>
</dbReference>
<evidence type="ECO:0000259" key="10">
    <source>
        <dbReference type="Pfam" id="PF00593"/>
    </source>
</evidence>
<keyword evidence="7 8" id="KW-0998">Cell outer membrane</keyword>
<keyword evidence="12" id="KW-0675">Receptor</keyword>
<keyword evidence="5 9" id="KW-0798">TonB box</keyword>
<sequence length="946" mass="99256">MLGIQGQAQAQESDTAVLEEVTVLGSRIKRKDFVSNAPVATLGSDQIELTGTVNTESLLNTLPQAVPGFDRSSNNPGDGTATVDLRGLGAQRTLVLVNGTRATPTGSNGVVDINTIPTALIESVEVLTGGASAVYGSDALAGVVNFNLKDDFEGVEIGTSYETTEQGDADIFNLDITVGGNFADGRGNMALNFSYTDREEVFQSSRGFARTSLGDGTDANGNLILEPSGSSGVPATSIFAAGLEDFSSNTGVIFGQDGSVRPFVDSGASNDLFNFAPANFLQLPQERYQATALGHFDINEKTTAYGRLMFTSSSVPAQLAPTPAFVTSTFTLDGNPFITPEAQQVLSDAIGDTVTTGEGDAAVTDLVDSDGDGIADTATALVRRRLLEVGPRFSDDDFTSYQFQFGFRGDLAASWTYDAYVSQGVVRNSNTQLGNINSDRFQQALLLDLENDPTGGTCANPSTNGASSACAPVNIFGEGNISQAGADFIQTAVSSTSEYEQTIYAANFAGDLFELPGGTAGASFGIEHIANDFNFAPSQDLAAGTIVGFNGAPPVSGSFRVDSIFAEALLPVARDLPGAKSIDLELAFRSSDYTTIGEVSSYKIAGSWAPTDEVRFRAGFNTAVRAPNVLELFAPQGEGFPGATDPCAAEGNPTGAVSEICQATGVPANVVGSAALNLPAGQVRTLSGGNPDLKEEEADTFTIGAVFTPTAIDGLTVSVDYFDIEIEDAIANFGGGGANVLNTCFDPTDPAGGAGSAFCNVINRRADGTIDFVSITSQNVAEITLKGVDILADYNFDLLGGLARVAYLGTYTEENDTVPFEGGDTIECAGKFGNICGEPVPEYKHRMTFGWTGDKLNAQLVWRFIGSVDDDDDGTDFAVESIDEESYFDFSASYQVSDNYSINFGIDNLLDTDPTLLGDNQEQANTFPATYDVFGRTFYLAAKASF</sequence>
<dbReference type="InterPro" id="IPR039426">
    <property type="entry name" value="TonB-dep_rcpt-like"/>
</dbReference>
<dbReference type="Pfam" id="PF07715">
    <property type="entry name" value="Plug"/>
    <property type="match status" value="1"/>
</dbReference>
<dbReference type="InterPro" id="IPR012910">
    <property type="entry name" value="Plug_dom"/>
</dbReference>
<dbReference type="Proteomes" id="UP001465153">
    <property type="component" value="Unassembled WGS sequence"/>
</dbReference>
<dbReference type="PROSITE" id="PS52016">
    <property type="entry name" value="TONB_DEPENDENT_REC_3"/>
    <property type="match status" value="1"/>
</dbReference>
<dbReference type="EMBL" id="BAABWN010000008">
    <property type="protein sequence ID" value="GAA6168863.1"/>
    <property type="molecule type" value="Genomic_DNA"/>
</dbReference>
<evidence type="ECO:0000259" key="11">
    <source>
        <dbReference type="Pfam" id="PF07715"/>
    </source>
</evidence>
<dbReference type="PANTHER" id="PTHR47234">
    <property type="match status" value="1"/>
</dbReference>
<evidence type="ECO:0000256" key="7">
    <source>
        <dbReference type="ARBA" id="ARBA00023237"/>
    </source>
</evidence>
<gene>
    <name evidence="12" type="ORF">NBRC116591_26740</name>
</gene>
<keyword evidence="13" id="KW-1185">Reference proteome</keyword>
<dbReference type="Gene3D" id="2.40.170.20">
    <property type="entry name" value="TonB-dependent receptor, beta-barrel domain"/>
    <property type="match status" value="1"/>
</dbReference>
<evidence type="ECO:0000256" key="5">
    <source>
        <dbReference type="ARBA" id="ARBA00023077"/>
    </source>
</evidence>
<keyword evidence="4 8" id="KW-0812">Transmembrane</keyword>
<keyword evidence="2 8" id="KW-0813">Transport</keyword>
<proteinExistence type="inferred from homology"/>
<evidence type="ECO:0000256" key="1">
    <source>
        <dbReference type="ARBA" id="ARBA00004571"/>
    </source>
</evidence>
<reference evidence="12 13" key="1">
    <citation type="submission" date="2024-04" db="EMBL/GenBank/DDBJ databases">
        <title>Draft genome sequence of Sessilibacter corallicola NBRC 116591.</title>
        <authorList>
            <person name="Miyakawa T."/>
            <person name="Kusuya Y."/>
            <person name="Miura T."/>
        </authorList>
    </citation>
    <scope>NUCLEOTIDE SEQUENCE [LARGE SCALE GENOMIC DNA]</scope>
    <source>
        <strain evidence="12 13">KU-00831-HH</strain>
    </source>
</reference>
<evidence type="ECO:0000256" key="3">
    <source>
        <dbReference type="ARBA" id="ARBA00022452"/>
    </source>
</evidence>
<comment type="subcellular location">
    <subcellularLocation>
        <location evidence="1 8">Cell outer membrane</location>
        <topology evidence="1 8">Multi-pass membrane protein</topology>
    </subcellularLocation>
</comment>
<evidence type="ECO:0000256" key="4">
    <source>
        <dbReference type="ARBA" id="ARBA00022692"/>
    </source>
</evidence>
<feature type="domain" description="TonB-dependent receptor plug" evidence="11">
    <location>
        <begin position="37"/>
        <end position="143"/>
    </location>
</feature>
<dbReference type="InterPro" id="IPR036942">
    <property type="entry name" value="Beta-barrel_TonB_sf"/>
</dbReference>
<feature type="domain" description="TonB-dependent receptor-like beta-barrel" evidence="10">
    <location>
        <begin position="390"/>
        <end position="909"/>
    </location>
</feature>
<accession>A0ABQ0ABC7</accession>
<comment type="similarity">
    <text evidence="8 9">Belongs to the TonB-dependent receptor family.</text>
</comment>
<dbReference type="PANTHER" id="PTHR47234:SF2">
    <property type="entry name" value="TONB-DEPENDENT RECEPTOR"/>
    <property type="match status" value="1"/>
</dbReference>
<dbReference type="SUPFAM" id="SSF56935">
    <property type="entry name" value="Porins"/>
    <property type="match status" value="1"/>
</dbReference>
<evidence type="ECO:0000256" key="9">
    <source>
        <dbReference type="RuleBase" id="RU003357"/>
    </source>
</evidence>
<comment type="caution">
    <text evidence="12">The sequence shown here is derived from an EMBL/GenBank/DDBJ whole genome shotgun (WGS) entry which is preliminary data.</text>
</comment>
<protein>
    <submittedName>
        <fullName evidence="12">TonB-dependent receptor</fullName>
    </submittedName>
</protein>
<evidence type="ECO:0000256" key="6">
    <source>
        <dbReference type="ARBA" id="ARBA00023136"/>
    </source>
</evidence>
<organism evidence="12 13">
    <name type="scientific">Sessilibacter corallicola</name>
    <dbReference type="NCBI Taxonomy" id="2904075"/>
    <lineage>
        <taxon>Bacteria</taxon>
        <taxon>Pseudomonadati</taxon>
        <taxon>Pseudomonadota</taxon>
        <taxon>Gammaproteobacteria</taxon>
        <taxon>Cellvibrionales</taxon>
        <taxon>Cellvibrionaceae</taxon>
        <taxon>Sessilibacter</taxon>
    </lineage>
</organism>
<evidence type="ECO:0000313" key="12">
    <source>
        <dbReference type="EMBL" id="GAA6168863.1"/>
    </source>
</evidence>
<keyword evidence="3 8" id="KW-1134">Transmembrane beta strand</keyword>
<name>A0ABQ0ABC7_9GAMM</name>